<feature type="domain" description="RNA polymerase sigma-70 region 2" evidence="5">
    <location>
        <begin position="29"/>
        <end position="93"/>
    </location>
</feature>
<dbReference type="RefSeq" id="WP_155034304.1">
    <property type="nucleotide sequence ID" value="NZ_JAYMMG010000007.1"/>
</dbReference>
<accession>A0A7K1GGV3</accession>
<evidence type="ECO:0000256" key="1">
    <source>
        <dbReference type="ARBA" id="ARBA00010641"/>
    </source>
</evidence>
<evidence type="ECO:0000259" key="6">
    <source>
        <dbReference type="Pfam" id="PF08281"/>
    </source>
</evidence>
<dbReference type="Pfam" id="PF08281">
    <property type="entry name" value="Sigma70_r4_2"/>
    <property type="match status" value="1"/>
</dbReference>
<dbReference type="Pfam" id="PF04542">
    <property type="entry name" value="Sigma70_r2"/>
    <property type="match status" value="1"/>
</dbReference>
<dbReference type="EMBL" id="WMJY01000001">
    <property type="protein sequence ID" value="MTH28311.1"/>
    <property type="molecule type" value="Genomic_DNA"/>
</dbReference>
<proteinExistence type="inferred from homology"/>
<reference evidence="7 8" key="1">
    <citation type="journal article" date="2006" name="Int. J. Syst. Evol. Microbiol.">
        <title>Myroides pelagicus sp. nov., isolated from seawater in Thailand.</title>
        <authorList>
            <person name="Yoon J."/>
            <person name="Maneerat S."/>
            <person name="Kawai F."/>
            <person name="Yokota A."/>
        </authorList>
    </citation>
    <scope>NUCLEOTIDE SEQUENCE [LARGE SCALE GENOMIC DNA]</scope>
    <source>
        <strain evidence="7 8">SM1T</strain>
    </source>
</reference>
<dbReference type="InterPro" id="IPR013325">
    <property type="entry name" value="RNA_pol_sigma_r2"/>
</dbReference>
<keyword evidence="3" id="KW-0731">Sigma factor</keyword>
<dbReference type="InterPro" id="IPR014284">
    <property type="entry name" value="RNA_pol_sigma-70_dom"/>
</dbReference>
<dbReference type="InterPro" id="IPR007627">
    <property type="entry name" value="RNA_pol_sigma70_r2"/>
</dbReference>
<dbReference type="GO" id="GO:0016987">
    <property type="term" value="F:sigma factor activity"/>
    <property type="evidence" value="ECO:0007669"/>
    <property type="project" value="UniProtKB-KW"/>
</dbReference>
<evidence type="ECO:0000313" key="7">
    <source>
        <dbReference type="EMBL" id="MTH28311.1"/>
    </source>
</evidence>
<sequence length="186" mass="21857">MLLEGQEESLVSRLQKREPKAWKEFYDFYSSSLTYVCMRYIIKQEDVQDILQDSLVKMYHAIEKFEYKGKGALQAWATRIVVNESLKFLRKEKYNFTVDEELIEDVVEEETSDFEGVSQEDIFEMIRSLPDGYRAVFNLYVFEQKSHKEIGQLLGIAENSSASQFHRAKGILSQRIKEFKKLKVAL</sequence>
<dbReference type="OrthoDB" id="1056775at2"/>
<comment type="similarity">
    <text evidence="1">Belongs to the sigma-70 factor family. ECF subfamily.</text>
</comment>
<dbReference type="InterPro" id="IPR013249">
    <property type="entry name" value="RNA_pol_sigma70_r4_t2"/>
</dbReference>
<gene>
    <name evidence="7" type="ORF">GJV77_00015</name>
</gene>
<dbReference type="NCBIfam" id="TIGR02937">
    <property type="entry name" value="sigma70-ECF"/>
    <property type="match status" value="1"/>
</dbReference>
<protein>
    <submittedName>
        <fullName evidence="7">Sigma-70 family RNA polymerase sigma factor</fullName>
    </submittedName>
</protein>
<dbReference type="Proteomes" id="UP000488936">
    <property type="component" value="Unassembled WGS sequence"/>
</dbReference>
<keyword evidence="4" id="KW-0804">Transcription</keyword>
<keyword evidence="8" id="KW-1185">Reference proteome</keyword>
<dbReference type="Gene3D" id="1.10.1740.10">
    <property type="match status" value="1"/>
</dbReference>
<dbReference type="GO" id="GO:0006352">
    <property type="term" value="P:DNA-templated transcription initiation"/>
    <property type="evidence" value="ECO:0007669"/>
    <property type="project" value="InterPro"/>
</dbReference>
<dbReference type="InterPro" id="IPR013324">
    <property type="entry name" value="RNA_pol_sigma_r3/r4-like"/>
</dbReference>
<evidence type="ECO:0000256" key="2">
    <source>
        <dbReference type="ARBA" id="ARBA00023015"/>
    </source>
</evidence>
<dbReference type="GO" id="GO:0003677">
    <property type="term" value="F:DNA binding"/>
    <property type="evidence" value="ECO:0007669"/>
    <property type="project" value="InterPro"/>
</dbReference>
<organism evidence="7 8">
    <name type="scientific">Myroides pelagicus</name>
    <dbReference type="NCBI Taxonomy" id="270914"/>
    <lineage>
        <taxon>Bacteria</taxon>
        <taxon>Pseudomonadati</taxon>
        <taxon>Bacteroidota</taxon>
        <taxon>Flavobacteriia</taxon>
        <taxon>Flavobacteriales</taxon>
        <taxon>Flavobacteriaceae</taxon>
        <taxon>Myroides</taxon>
    </lineage>
</organism>
<comment type="caution">
    <text evidence="7">The sequence shown here is derived from an EMBL/GenBank/DDBJ whole genome shotgun (WGS) entry which is preliminary data.</text>
</comment>
<evidence type="ECO:0000313" key="8">
    <source>
        <dbReference type="Proteomes" id="UP000488936"/>
    </source>
</evidence>
<dbReference type="SUPFAM" id="SSF88659">
    <property type="entry name" value="Sigma3 and sigma4 domains of RNA polymerase sigma factors"/>
    <property type="match status" value="1"/>
</dbReference>
<dbReference type="SUPFAM" id="SSF88946">
    <property type="entry name" value="Sigma2 domain of RNA polymerase sigma factors"/>
    <property type="match status" value="1"/>
</dbReference>
<evidence type="ECO:0000259" key="5">
    <source>
        <dbReference type="Pfam" id="PF04542"/>
    </source>
</evidence>
<dbReference type="InterPro" id="IPR036388">
    <property type="entry name" value="WH-like_DNA-bd_sf"/>
</dbReference>
<dbReference type="Gene3D" id="1.10.10.10">
    <property type="entry name" value="Winged helix-like DNA-binding domain superfamily/Winged helix DNA-binding domain"/>
    <property type="match status" value="1"/>
</dbReference>
<evidence type="ECO:0000256" key="3">
    <source>
        <dbReference type="ARBA" id="ARBA00023082"/>
    </source>
</evidence>
<dbReference type="PANTHER" id="PTHR43133:SF46">
    <property type="entry name" value="RNA POLYMERASE SIGMA-70 FACTOR ECF SUBFAMILY"/>
    <property type="match status" value="1"/>
</dbReference>
<keyword evidence="2" id="KW-0805">Transcription regulation</keyword>
<dbReference type="PANTHER" id="PTHR43133">
    <property type="entry name" value="RNA POLYMERASE ECF-TYPE SIGMA FACTO"/>
    <property type="match status" value="1"/>
</dbReference>
<name>A0A7K1GGV3_9FLAO</name>
<dbReference type="AlphaFoldDB" id="A0A7K1GGV3"/>
<dbReference type="InterPro" id="IPR039425">
    <property type="entry name" value="RNA_pol_sigma-70-like"/>
</dbReference>
<evidence type="ECO:0000256" key="4">
    <source>
        <dbReference type="ARBA" id="ARBA00023163"/>
    </source>
</evidence>
<feature type="domain" description="RNA polymerase sigma factor 70 region 4 type 2" evidence="6">
    <location>
        <begin position="121"/>
        <end position="169"/>
    </location>
</feature>